<dbReference type="Proteomes" id="UP001595660">
    <property type="component" value="Unassembled WGS sequence"/>
</dbReference>
<dbReference type="InterPro" id="IPR055807">
    <property type="entry name" value="DUF7383"/>
</dbReference>
<name>A0ABD5NF84_9EURY</name>
<dbReference type="Pfam" id="PF24108">
    <property type="entry name" value="DUF7383"/>
    <property type="match status" value="1"/>
</dbReference>
<gene>
    <name evidence="1" type="ORF">ACFOKC_07275</name>
</gene>
<dbReference type="CDD" id="cd02795">
    <property type="entry name" value="CBM6-CBM35-CBM36_like"/>
    <property type="match status" value="1"/>
</dbReference>
<dbReference type="AlphaFoldDB" id="A0ABD5NF84"/>
<dbReference type="RefSeq" id="WP_232571352.1">
    <property type="nucleotide sequence ID" value="NZ_CP089466.1"/>
</dbReference>
<dbReference type="GeneID" id="69116547"/>
<dbReference type="SUPFAM" id="SSF49785">
    <property type="entry name" value="Galactose-binding domain-like"/>
    <property type="match status" value="1"/>
</dbReference>
<protein>
    <recommendedName>
        <fullName evidence="3">Carbohydrate binding module (Family 6)</fullName>
    </recommendedName>
</protein>
<sequence>MPRRANYALHFLGAHLGRDKDALRIDWAEFAGRRAEFTFDVETDDPTDAYVRLQAYDIGVYGHELVLNDEPLTGFDVPPSNGWQTWMDAVTGATLQEGENTLAVVRDPESHDEFAIGNVAVHWREPAPPAP</sequence>
<comment type="caution">
    <text evidence="1">The sequence shown here is derived from an EMBL/GenBank/DDBJ whole genome shotgun (WGS) entry which is preliminary data.</text>
</comment>
<proteinExistence type="predicted"/>
<dbReference type="EMBL" id="JBHRWN010000002">
    <property type="protein sequence ID" value="MFC3477523.1"/>
    <property type="molecule type" value="Genomic_DNA"/>
</dbReference>
<evidence type="ECO:0008006" key="3">
    <source>
        <dbReference type="Google" id="ProtNLM"/>
    </source>
</evidence>
<reference evidence="1 2" key="1">
    <citation type="journal article" date="2019" name="Int. J. Syst. Evol. Microbiol.">
        <title>The Global Catalogue of Microorganisms (GCM) 10K type strain sequencing project: providing services to taxonomists for standard genome sequencing and annotation.</title>
        <authorList>
            <consortium name="The Broad Institute Genomics Platform"/>
            <consortium name="The Broad Institute Genome Sequencing Center for Infectious Disease"/>
            <person name="Wu L."/>
            <person name="Ma J."/>
        </authorList>
    </citation>
    <scope>NUCLEOTIDE SEQUENCE [LARGE SCALE GENOMIC DNA]</scope>
    <source>
        <strain evidence="1 2">CGMCC 1.12562</strain>
    </source>
</reference>
<evidence type="ECO:0000313" key="2">
    <source>
        <dbReference type="Proteomes" id="UP001595660"/>
    </source>
</evidence>
<keyword evidence="2" id="KW-1185">Reference proteome</keyword>
<accession>A0ABD5NF84</accession>
<organism evidence="1 2">
    <name type="scientific">Halobacterium litoreum</name>
    <dbReference type="NCBI Taxonomy" id="2039234"/>
    <lineage>
        <taxon>Archaea</taxon>
        <taxon>Methanobacteriati</taxon>
        <taxon>Methanobacteriota</taxon>
        <taxon>Stenosarchaea group</taxon>
        <taxon>Halobacteria</taxon>
        <taxon>Halobacteriales</taxon>
        <taxon>Halobacteriaceae</taxon>
        <taxon>Halobacterium</taxon>
    </lineage>
</organism>
<dbReference type="InterPro" id="IPR008979">
    <property type="entry name" value="Galactose-bd-like_sf"/>
</dbReference>
<evidence type="ECO:0000313" key="1">
    <source>
        <dbReference type="EMBL" id="MFC3477523.1"/>
    </source>
</evidence>
<dbReference type="Gene3D" id="2.60.120.260">
    <property type="entry name" value="Galactose-binding domain-like"/>
    <property type="match status" value="1"/>
</dbReference>